<dbReference type="CDD" id="cd09859">
    <property type="entry name" value="PIN_53EXO"/>
    <property type="match status" value="1"/>
</dbReference>
<evidence type="ECO:0000313" key="5">
    <source>
        <dbReference type="EMBL" id="KVV40915.1"/>
    </source>
</evidence>
<dbReference type="AlphaFoldDB" id="A0A105V3W1"/>
<dbReference type="GO" id="GO:0033567">
    <property type="term" value="P:DNA replication, Okazaki fragment processing"/>
    <property type="evidence" value="ECO:0007669"/>
    <property type="project" value="InterPro"/>
</dbReference>
<dbReference type="SMART" id="SM00279">
    <property type="entry name" value="HhH2"/>
    <property type="match status" value="1"/>
</dbReference>
<proteinExistence type="predicted"/>
<dbReference type="InterPro" id="IPR036279">
    <property type="entry name" value="5-3_exonuclease_C_sf"/>
</dbReference>
<sequence>MYPALEGIEGWTTMKLLMADGSSLVRQIYEAVPGPDCIQRARDAQRSARSSFSRALDEHDPTHAIAPFDFGGNTWRHDIYPQYRANRKPIPEPLKEVLPEIRRDIEALGIATLAIPGVEGDDLVGTIFHRWRQVFRGPAVILSGDKDIATLAAHGALVRHHFQRAARDNEWCMSRYGIPISALADYLALLGDDIDGVPGVPGIGEKTAKKWMNRYGSIDRLLQDRNNLPGHSGRQLRAHLAELELSRQLISLKTDIECGLTWKQIRVGSSAGHPAG</sequence>
<name>A0A105V3W1_9BURK</name>
<dbReference type="GO" id="GO:0017108">
    <property type="term" value="F:5'-flap endonuclease activity"/>
    <property type="evidence" value="ECO:0007669"/>
    <property type="project" value="InterPro"/>
</dbReference>
<dbReference type="EMBL" id="LPEQ01000113">
    <property type="protein sequence ID" value="KVV40915.1"/>
    <property type="molecule type" value="Genomic_DNA"/>
</dbReference>
<dbReference type="InterPro" id="IPR029060">
    <property type="entry name" value="PIN-like_dom_sf"/>
</dbReference>
<gene>
    <name evidence="5" type="ORF">WT27_13395</name>
</gene>
<dbReference type="PANTHER" id="PTHR42646:SF2">
    <property type="entry name" value="5'-3' EXONUCLEASE FAMILY PROTEIN"/>
    <property type="match status" value="1"/>
</dbReference>
<dbReference type="InterPro" id="IPR038969">
    <property type="entry name" value="FEN"/>
</dbReference>
<dbReference type="InterPro" id="IPR020046">
    <property type="entry name" value="5-3_exonucl_a-hlix_arch_N"/>
</dbReference>
<keyword evidence="1" id="KW-0540">Nuclease</keyword>
<dbReference type="InterPro" id="IPR002421">
    <property type="entry name" value="5-3_exonuclease"/>
</dbReference>
<dbReference type="Pfam" id="PF02739">
    <property type="entry name" value="5_3_exonuc_N"/>
    <property type="match status" value="1"/>
</dbReference>
<dbReference type="Gene3D" id="1.10.150.20">
    <property type="entry name" value="5' to 3' exonuclease, C-terminal subdomain"/>
    <property type="match status" value="1"/>
</dbReference>
<evidence type="ECO:0000313" key="6">
    <source>
        <dbReference type="Proteomes" id="UP000062317"/>
    </source>
</evidence>
<evidence type="ECO:0000259" key="4">
    <source>
        <dbReference type="SMART" id="SM00475"/>
    </source>
</evidence>
<dbReference type="PANTHER" id="PTHR42646">
    <property type="entry name" value="FLAP ENDONUCLEASE XNI"/>
    <property type="match status" value="1"/>
</dbReference>
<dbReference type="CDD" id="cd09898">
    <property type="entry name" value="H3TH_53EXO"/>
    <property type="match status" value="1"/>
</dbReference>
<dbReference type="SMART" id="SM00475">
    <property type="entry name" value="53EXOc"/>
    <property type="match status" value="1"/>
</dbReference>
<dbReference type="Proteomes" id="UP000062317">
    <property type="component" value="Unassembled WGS sequence"/>
</dbReference>
<dbReference type="SUPFAM" id="SSF88723">
    <property type="entry name" value="PIN domain-like"/>
    <property type="match status" value="1"/>
</dbReference>
<comment type="caution">
    <text evidence="5">The sequence shown here is derived from an EMBL/GenBank/DDBJ whole genome shotgun (WGS) entry which is preliminary data.</text>
</comment>
<dbReference type="SUPFAM" id="SSF47807">
    <property type="entry name" value="5' to 3' exonuclease, C-terminal subdomain"/>
    <property type="match status" value="1"/>
</dbReference>
<dbReference type="GO" id="GO:0008409">
    <property type="term" value="F:5'-3' exonuclease activity"/>
    <property type="evidence" value="ECO:0007669"/>
    <property type="project" value="InterPro"/>
</dbReference>
<dbReference type="FunFam" id="1.10.150.20:FF:000003">
    <property type="entry name" value="DNA polymerase I"/>
    <property type="match status" value="1"/>
</dbReference>
<dbReference type="InterPro" id="IPR020045">
    <property type="entry name" value="DNA_polI_H3TH"/>
</dbReference>
<evidence type="ECO:0000256" key="3">
    <source>
        <dbReference type="ARBA" id="ARBA00023125"/>
    </source>
</evidence>
<feature type="domain" description="5'-3' exonuclease" evidence="4">
    <location>
        <begin position="14"/>
        <end position="268"/>
    </location>
</feature>
<keyword evidence="2" id="KW-0378">Hydrolase</keyword>
<protein>
    <recommendedName>
        <fullName evidence="4">5'-3' exonuclease domain-containing protein</fullName>
    </recommendedName>
</protein>
<keyword evidence="6" id="KW-1185">Reference proteome</keyword>
<dbReference type="Gene3D" id="3.40.50.1010">
    <property type="entry name" value="5'-nuclease"/>
    <property type="match status" value="1"/>
</dbReference>
<keyword evidence="3" id="KW-0238">DNA-binding</keyword>
<dbReference type="GO" id="GO:0003677">
    <property type="term" value="F:DNA binding"/>
    <property type="evidence" value="ECO:0007669"/>
    <property type="project" value="UniProtKB-KW"/>
</dbReference>
<evidence type="ECO:0000256" key="2">
    <source>
        <dbReference type="ARBA" id="ARBA00022801"/>
    </source>
</evidence>
<evidence type="ECO:0000256" key="1">
    <source>
        <dbReference type="ARBA" id="ARBA00022722"/>
    </source>
</evidence>
<dbReference type="Pfam" id="PF01367">
    <property type="entry name" value="5_3_exonuc"/>
    <property type="match status" value="1"/>
</dbReference>
<dbReference type="InterPro" id="IPR008918">
    <property type="entry name" value="HhH2"/>
</dbReference>
<organism evidence="5 6">
    <name type="scientific">Burkholderia territorii</name>
    <dbReference type="NCBI Taxonomy" id="1503055"/>
    <lineage>
        <taxon>Bacteria</taxon>
        <taxon>Pseudomonadati</taxon>
        <taxon>Pseudomonadota</taxon>
        <taxon>Betaproteobacteria</taxon>
        <taxon>Burkholderiales</taxon>
        <taxon>Burkholderiaceae</taxon>
        <taxon>Burkholderia</taxon>
        <taxon>Burkholderia cepacia complex</taxon>
    </lineage>
</organism>
<reference evidence="5 6" key="1">
    <citation type="submission" date="2015-11" db="EMBL/GenBank/DDBJ databases">
        <title>Expanding the genomic diversity of Burkholderia species for the development of highly accurate diagnostics.</title>
        <authorList>
            <person name="Sahl J."/>
            <person name="Keim P."/>
            <person name="Wagner D."/>
        </authorList>
    </citation>
    <scope>NUCLEOTIDE SEQUENCE [LARGE SCALE GENOMIC DNA]</scope>
    <source>
        <strain evidence="5 6">MSMB1301WGS</strain>
    </source>
</reference>
<accession>A0A105V3W1</accession>